<dbReference type="Gene3D" id="3.80.10.10">
    <property type="entry name" value="Ribonuclease Inhibitor"/>
    <property type="match status" value="1"/>
</dbReference>
<reference evidence="1" key="1">
    <citation type="submission" date="2022-07" db="EMBL/GenBank/DDBJ databases">
        <title>Genome Sequence of Leucocoprinus birnbaumii.</title>
        <authorList>
            <person name="Buettner E."/>
        </authorList>
    </citation>
    <scope>NUCLEOTIDE SEQUENCE</scope>
    <source>
        <strain evidence="1">VT141</strain>
    </source>
</reference>
<evidence type="ECO:0000313" key="2">
    <source>
        <dbReference type="Proteomes" id="UP001213000"/>
    </source>
</evidence>
<evidence type="ECO:0008006" key="3">
    <source>
        <dbReference type="Google" id="ProtNLM"/>
    </source>
</evidence>
<sequence length="399" mass="44957">MHRCLAIPEILHLICSQLRDDVVNWGDLPSRRSLAALATASWAWHEPAIAGLWFEIEGLDTLVRCMPQDLWQRNDKQELVLRRPILRADMEVLSKYAGHIRYFIENEYPSPSLHHALLSHCQGPLLPRLKRLRWLTDGECFSNIRFFLPRSLERLEILSEDQTNHEKLLNLLSSIPISFCSNITDLYVSFCDVSPGLPSASRIDRFLPQWQSLSSLEIFGAPPNALWCTSQMPNLRSLAVNLLESPNEPPPTSLSAYTSPHHSPIEELSIEKVTAISDIVGFFEAHKLTNIRSLYIEILPIQEGSSTATKVLLGQIASSCCNTLESFVLDHDSYNGPFPSIITPLLRFSNLKRVQFGLGRLTDVSDREISRISSSWSSTVSLCIKSKNLPPIRLPPSQA</sequence>
<organism evidence="1 2">
    <name type="scientific">Leucocoprinus birnbaumii</name>
    <dbReference type="NCBI Taxonomy" id="56174"/>
    <lineage>
        <taxon>Eukaryota</taxon>
        <taxon>Fungi</taxon>
        <taxon>Dikarya</taxon>
        <taxon>Basidiomycota</taxon>
        <taxon>Agaricomycotina</taxon>
        <taxon>Agaricomycetes</taxon>
        <taxon>Agaricomycetidae</taxon>
        <taxon>Agaricales</taxon>
        <taxon>Agaricineae</taxon>
        <taxon>Agaricaceae</taxon>
        <taxon>Leucocoprinus</taxon>
    </lineage>
</organism>
<dbReference type="SUPFAM" id="SSF52047">
    <property type="entry name" value="RNI-like"/>
    <property type="match status" value="1"/>
</dbReference>
<comment type="caution">
    <text evidence="1">The sequence shown here is derived from an EMBL/GenBank/DDBJ whole genome shotgun (WGS) entry which is preliminary data.</text>
</comment>
<dbReference type="AlphaFoldDB" id="A0AAD5VYD4"/>
<accession>A0AAD5VYD4</accession>
<protein>
    <recommendedName>
        <fullName evidence="3">F-box domain-containing protein</fullName>
    </recommendedName>
</protein>
<gene>
    <name evidence="1" type="ORF">NP233_g2386</name>
</gene>
<keyword evidence="2" id="KW-1185">Reference proteome</keyword>
<dbReference type="EMBL" id="JANIEX010000100">
    <property type="protein sequence ID" value="KAJ3573517.1"/>
    <property type="molecule type" value="Genomic_DNA"/>
</dbReference>
<dbReference type="InterPro" id="IPR032675">
    <property type="entry name" value="LRR_dom_sf"/>
</dbReference>
<name>A0AAD5VYD4_9AGAR</name>
<proteinExistence type="predicted"/>
<dbReference type="Proteomes" id="UP001213000">
    <property type="component" value="Unassembled WGS sequence"/>
</dbReference>
<evidence type="ECO:0000313" key="1">
    <source>
        <dbReference type="EMBL" id="KAJ3573517.1"/>
    </source>
</evidence>